<dbReference type="AlphaFoldDB" id="A0A4U7AM32"/>
<organism evidence="2 3">
    <name type="scientific">Elsinoe australis</name>
    <dbReference type="NCBI Taxonomy" id="40998"/>
    <lineage>
        <taxon>Eukaryota</taxon>
        <taxon>Fungi</taxon>
        <taxon>Dikarya</taxon>
        <taxon>Ascomycota</taxon>
        <taxon>Pezizomycotina</taxon>
        <taxon>Dothideomycetes</taxon>
        <taxon>Dothideomycetidae</taxon>
        <taxon>Myriangiales</taxon>
        <taxon>Elsinoaceae</taxon>
        <taxon>Elsinoe</taxon>
    </lineage>
</organism>
<feature type="region of interest" description="Disordered" evidence="1">
    <location>
        <begin position="104"/>
        <end position="129"/>
    </location>
</feature>
<feature type="region of interest" description="Disordered" evidence="1">
    <location>
        <begin position="161"/>
        <end position="187"/>
    </location>
</feature>
<gene>
    <name evidence="2" type="ORF">C1H76_8731</name>
</gene>
<sequence>MDAYYRKLMGLQQHSRERFCPVKTLKADTCHMNATELLSSFQRAVQTINHLKILDPNGAALSLAVENLLAICICCRHQREAATKRRHLAVQECTRNIMQAAPYHDPDHFNSSVKSDLADRDDSTSTSSISVHDKDWFSLGPHATSSVSDSYLPSYTQSRSVCPSRRQLPSSLGPGSEQSLIANLPSDGANDRVGDWLKLVTPQDSPYMIDCPTIQFPSDSPSHEPPIVETFPRDMHMEGQSDGDVDLSMDWQENAVDDDSTSKAIANILGLSTHAASTCTICLEYLGPFDEQCCCVSCMRSAHAQCAELRRSIMGTTLCPYTFCASGGLFHVPTGLMMDA</sequence>
<accession>A0A4U7AM32</accession>
<evidence type="ECO:0000313" key="3">
    <source>
        <dbReference type="Proteomes" id="UP000308133"/>
    </source>
</evidence>
<proteinExistence type="predicted"/>
<protein>
    <submittedName>
        <fullName evidence="2">Uncharacterized protein</fullName>
    </submittedName>
</protein>
<dbReference type="Proteomes" id="UP000308133">
    <property type="component" value="Unassembled WGS sequence"/>
</dbReference>
<dbReference type="EMBL" id="PTQR01000120">
    <property type="protein sequence ID" value="TKX19113.1"/>
    <property type="molecule type" value="Genomic_DNA"/>
</dbReference>
<comment type="caution">
    <text evidence="2">The sequence shown here is derived from an EMBL/GenBank/DDBJ whole genome shotgun (WGS) entry which is preliminary data.</text>
</comment>
<evidence type="ECO:0000256" key="1">
    <source>
        <dbReference type="SAM" id="MobiDB-lite"/>
    </source>
</evidence>
<name>A0A4U7AM32_9PEZI</name>
<reference evidence="2 3" key="1">
    <citation type="submission" date="2018-02" db="EMBL/GenBank/DDBJ databases">
        <title>Draft genome sequences of Elsinoe sp., causing black scab on jojoba.</title>
        <authorList>
            <person name="Stodart B."/>
            <person name="Jeffress S."/>
            <person name="Ash G."/>
            <person name="Arun Chinnappa K."/>
        </authorList>
    </citation>
    <scope>NUCLEOTIDE SEQUENCE [LARGE SCALE GENOMIC DNA]</scope>
    <source>
        <strain evidence="2 3">Hillstone_2</strain>
    </source>
</reference>
<evidence type="ECO:0000313" key="2">
    <source>
        <dbReference type="EMBL" id="TKX19113.1"/>
    </source>
</evidence>